<evidence type="ECO:0000313" key="2">
    <source>
        <dbReference type="EMBL" id="KAA6394877.1"/>
    </source>
</evidence>
<dbReference type="AlphaFoldDB" id="A0A5J4WIQ3"/>
<gene>
    <name evidence="2" type="ORF">EZS28_009601</name>
</gene>
<evidence type="ECO:0000256" key="1">
    <source>
        <dbReference type="SAM" id="MobiDB-lite"/>
    </source>
</evidence>
<reference evidence="2 3" key="1">
    <citation type="submission" date="2019-03" db="EMBL/GenBank/DDBJ databases">
        <title>Single cell metagenomics reveals metabolic interactions within the superorganism composed of flagellate Streblomastix strix and complex community of Bacteroidetes bacteria on its surface.</title>
        <authorList>
            <person name="Treitli S.C."/>
            <person name="Kolisko M."/>
            <person name="Husnik F."/>
            <person name="Keeling P."/>
            <person name="Hampl V."/>
        </authorList>
    </citation>
    <scope>NUCLEOTIDE SEQUENCE [LARGE SCALE GENOMIC DNA]</scope>
    <source>
        <strain evidence="2">ST1C</strain>
    </source>
</reference>
<evidence type="ECO:0000313" key="3">
    <source>
        <dbReference type="Proteomes" id="UP000324800"/>
    </source>
</evidence>
<protein>
    <submittedName>
        <fullName evidence="2">Uncharacterized protein</fullName>
    </submittedName>
</protein>
<proteinExistence type="predicted"/>
<name>A0A5J4WIQ3_9EUKA</name>
<dbReference type="EMBL" id="SNRW01001825">
    <property type="protein sequence ID" value="KAA6394877.1"/>
    <property type="molecule type" value="Genomic_DNA"/>
</dbReference>
<sequence length="267" mass="29821">AGLDDYDDAVGNEVDGSVEKELSGDICPSPQDARVAEQTDPDYVYDETLGDQLEYDSELQDYSSPVLPDYVQDVAKDLVYVQGDIKGELILGGGSCADSELDVDDLNVEELPDCDYDYDPVVDGNDKLANVLAACDEGKVKMMMKKMMMKKKKMKKKMMMIQNDMMKMIELSIKDGDLFVYESEDCSDVVDSEEYQELAKSSVLEESIDILYLYFYQLVSFSDSANQFQYGIDQGGCDCVQAIFAFIYFFIPDLSSKDSTEDDVGVA</sequence>
<feature type="non-terminal residue" evidence="2">
    <location>
        <position position="1"/>
    </location>
</feature>
<organism evidence="2 3">
    <name type="scientific">Streblomastix strix</name>
    <dbReference type="NCBI Taxonomy" id="222440"/>
    <lineage>
        <taxon>Eukaryota</taxon>
        <taxon>Metamonada</taxon>
        <taxon>Preaxostyla</taxon>
        <taxon>Oxymonadida</taxon>
        <taxon>Streblomastigidae</taxon>
        <taxon>Streblomastix</taxon>
    </lineage>
</organism>
<accession>A0A5J4WIQ3</accession>
<feature type="compositionally biased region" description="Acidic residues" evidence="1">
    <location>
        <begin position="1"/>
        <end position="10"/>
    </location>
</feature>
<dbReference type="Proteomes" id="UP000324800">
    <property type="component" value="Unassembled WGS sequence"/>
</dbReference>
<feature type="region of interest" description="Disordered" evidence="1">
    <location>
        <begin position="1"/>
        <end position="33"/>
    </location>
</feature>
<comment type="caution">
    <text evidence="2">The sequence shown here is derived from an EMBL/GenBank/DDBJ whole genome shotgun (WGS) entry which is preliminary data.</text>
</comment>